<dbReference type="Gene3D" id="3.60.15.10">
    <property type="entry name" value="Ribonuclease Z/Hydroxyacylglutathione hydrolase-like"/>
    <property type="match status" value="1"/>
</dbReference>
<feature type="transmembrane region" description="Helical" evidence="6">
    <location>
        <begin position="24"/>
        <end position="41"/>
    </location>
</feature>
<dbReference type="NCBIfam" id="TIGR00361">
    <property type="entry name" value="ComEC_Rec2"/>
    <property type="match status" value="1"/>
</dbReference>
<evidence type="ECO:0000259" key="7">
    <source>
        <dbReference type="SMART" id="SM00849"/>
    </source>
</evidence>
<dbReference type="PANTHER" id="PTHR30619:SF1">
    <property type="entry name" value="RECOMBINATION PROTEIN 2"/>
    <property type="match status" value="1"/>
</dbReference>
<dbReference type="Pfam" id="PF00753">
    <property type="entry name" value="Lactamase_B"/>
    <property type="match status" value="1"/>
</dbReference>
<dbReference type="Pfam" id="PF03772">
    <property type="entry name" value="Competence"/>
    <property type="match status" value="1"/>
</dbReference>
<dbReference type="InterPro" id="IPR036866">
    <property type="entry name" value="RibonucZ/Hydroxyglut_hydro"/>
</dbReference>
<feature type="transmembrane region" description="Helical" evidence="6">
    <location>
        <begin position="412"/>
        <end position="442"/>
    </location>
</feature>
<dbReference type="InterPro" id="IPR001279">
    <property type="entry name" value="Metallo-B-lactamas"/>
</dbReference>
<keyword evidence="3 6" id="KW-0812">Transmembrane</keyword>
<dbReference type="InterPro" id="IPR035681">
    <property type="entry name" value="ComA-like_MBL"/>
</dbReference>
<feature type="domain" description="Metallo-beta-lactamase" evidence="7">
    <location>
        <begin position="540"/>
        <end position="727"/>
    </location>
</feature>
<dbReference type="GO" id="GO:0005886">
    <property type="term" value="C:plasma membrane"/>
    <property type="evidence" value="ECO:0007669"/>
    <property type="project" value="UniProtKB-SubCell"/>
</dbReference>
<dbReference type="CDD" id="cd07731">
    <property type="entry name" value="ComA-like_MBL-fold"/>
    <property type="match status" value="1"/>
</dbReference>
<feature type="transmembrane region" description="Helical" evidence="6">
    <location>
        <begin position="449"/>
        <end position="472"/>
    </location>
</feature>
<dbReference type="Proteomes" id="UP000287563">
    <property type="component" value="Unassembled WGS sequence"/>
</dbReference>
<gene>
    <name evidence="8" type="ORF">EDI28_12785</name>
</gene>
<keyword evidence="4 6" id="KW-1133">Transmembrane helix</keyword>
<dbReference type="Pfam" id="PF13567">
    <property type="entry name" value="DUF4131"/>
    <property type="match status" value="1"/>
</dbReference>
<dbReference type="OrthoDB" id="9761531at2"/>
<dbReference type="AlphaFoldDB" id="A0A3S3S121"/>
<dbReference type="InterPro" id="IPR052159">
    <property type="entry name" value="Competence_DNA_uptake"/>
</dbReference>
<feature type="transmembrane region" description="Helical" evidence="6">
    <location>
        <begin position="246"/>
        <end position="265"/>
    </location>
</feature>
<feature type="transmembrane region" description="Helical" evidence="6">
    <location>
        <begin position="323"/>
        <end position="342"/>
    </location>
</feature>
<proteinExistence type="predicted"/>
<feature type="transmembrane region" description="Helical" evidence="6">
    <location>
        <begin position="348"/>
        <end position="367"/>
    </location>
</feature>
<evidence type="ECO:0000256" key="1">
    <source>
        <dbReference type="ARBA" id="ARBA00004651"/>
    </source>
</evidence>
<reference evidence="8 9" key="1">
    <citation type="submission" date="2018-11" db="EMBL/GenBank/DDBJ databases">
        <title>Photobacterium sp. BEI247 sp. nov., a marine bacterium isolated from Yongle Blue Hole in the South China Sea.</title>
        <authorList>
            <person name="Wang X."/>
        </authorList>
    </citation>
    <scope>NUCLEOTIDE SEQUENCE [LARGE SCALE GENOMIC DNA]</scope>
    <source>
        <strain evidence="9">BEI247</strain>
    </source>
</reference>
<dbReference type="NCBIfam" id="TIGR00360">
    <property type="entry name" value="ComEC_N-term"/>
    <property type="match status" value="1"/>
</dbReference>
<dbReference type="GO" id="GO:0030420">
    <property type="term" value="P:establishment of competence for transformation"/>
    <property type="evidence" value="ECO:0007669"/>
    <property type="project" value="InterPro"/>
</dbReference>
<keyword evidence="2" id="KW-1003">Cell membrane</keyword>
<dbReference type="PANTHER" id="PTHR30619">
    <property type="entry name" value="DNA INTERNALIZATION/COMPETENCE PROTEIN COMEC/REC2"/>
    <property type="match status" value="1"/>
</dbReference>
<keyword evidence="5 6" id="KW-0472">Membrane</keyword>
<organism evidence="8 9">
    <name type="scientific">Photobacterium chitinilyticum</name>
    <dbReference type="NCBI Taxonomy" id="2485123"/>
    <lineage>
        <taxon>Bacteria</taxon>
        <taxon>Pseudomonadati</taxon>
        <taxon>Pseudomonadota</taxon>
        <taxon>Gammaproteobacteria</taxon>
        <taxon>Vibrionales</taxon>
        <taxon>Vibrionaceae</taxon>
        <taxon>Photobacterium</taxon>
    </lineage>
</organism>
<name>A0A3S3S121_9GAMM</name>
<evidence type="ECO:0000256" key="3">
    <source>
        <dbReference type="ARBA" id="ARBA00022692"/>
    </source>
</evidence>
<evidence type="ECO:0000256" key="6">
    <source>
        <dbReference type="SAM" id="Phobius"/>
    </source>
</evidence>
<dbReference type="SUPFAM" id="SSF56281">
    <property type="entry name" value="Metallo-hydrolase/oxidoreductase"/>
    <property type="match status" value="1"/>
</dbReference>
<dbReference type="EMBL" id="RJLM01000004">
    <property type="protein sequence ID" value="RWX55427.1"/>
    <property type="molecule type" value="Genomic_DNA"/>
</dbReference>
<dbReference type="RefSeq" id="WP_128784242.1">
    <property type="nucleotide sequence ID" value="NZ_RJLM01000004.1"/>
</dbReference>
<keyword evidence="9" id="KW-1185">Reference proteome</keyword>
<comment type="caution">
    <text evidence="8">The sequence shown here is derived from an EMBL/GenBank/DDBJ whole genome shotgun (WGS) entry which is preliminary data.</text>
</comment>
<feature type="transmembrane region" description="Helical" evidence="6">
    <location>
        <begin position="478"/>
        <end position="495"/>
    </location>
</feature>
<evidence type="ECO:0000256" key="2">
    <source>
        <dbReference type="ARBA" id="ARBA00022475"/>
    </source>
</evidence>
<feature type="transmembrane region" description="Helical" evidence="6">
    <location>
        <begin position="277"/>
        <end position="302"/>
    </location>
</feature>
<feature type="transmembrane region" description="Helical" evidence="6">
    <location>
        <begin position="388"/>
        <end position="406"/>
    </location>
</feature>
<dbReference type="SMART" id="SM00849">
    <property type="entry name" value="Lactamase_B"/>
    <property type="match status" value="1"/>
</dbReference>
<feature type="transmembrane region" description="Helical" evidence="6">
    <location>
        <begin position="502"/>
        <end position="518"/>
    </location>
</feature>
<comment type="subcellular location">
    <subcellularLocation>
        <location evidence="1">Cell membrane</location>
        <topology evidence="1">Multi-pass membrane protein</topology>
    </subcellularLocation>
</comment>
<dbReference type="InterPro" id="IPR004797">
    <property type="entry name" value="Competence_ComEC/Rec2"/>
</dbReference>
<sequence>MNQAVAGIALGILSLHFWPQIPDYIWFVTALMIGGVVSYFLRLRMLIWVVFGTLVAKIGATFYADAVRLIPIERENITIVGEVSSLLNQNIPTSKFDFTLSAIGQHEISYWNPLRVRLEWLRAVEMKQGERWQLEVRLRRPYGRVNRAGFDAERYFLGNQLHGKGMVLSGQRIFLAEQSAPLLSEPQFSESSLSEVSLRQLALDRVVALTDGLVHQPYLLALSFGFRDGLDNADWLRLRDSGLSHLMAISGLHIGLAVVCGWWLGCQIRGAAPESDMLLWLPLWLGLLFALGYAWLAGFSLPTQRALLMSSIVMVLIRLRLQWPGWQILLVALVTCLVFNPLGSYSAGFWLSFSAVFILYLANISGLRVDIDREASRLRTWRNKLRQLALVQLVLMCMMLPVQWQWFGGISLVAAIVNFLAVPWVSMLTVPLVLAAIVSLWLPSLSAQLWWLADLSLFPVMWLADFSNGAWWSISVSWLPYLLGGTGLVALLWFLPVRTFKALYLAVTLVVVSWRGLLGPTKYDAVPAAQWQVDMLDVGHGLAILIRRGGFAVLYDTGNRWEQGSIATAVIEPVLLADGVRELDGMILSHADSDHAGGAADVIARLQPEWKRSSDRRDGFMPCRRGESWQWQQLDFRVLWPPRLAVRAANPHSCVIEISDRALSPANPTSVLLTGDIDAISELLLAKLEPEIAPDVLLVPHHGSKTSSTKTWLASMDPSYALVSVARYNPWQLPSAEVKQRYLDKGAAWLTTARNGQVSFTIEEGKLGLLRYRQEVKDSWFRKLFSE</sequence>
<accession>A0A3S3S121</accession>
<evidence type="ECO:0000256" key="5">
    <source>
        <dbReference type="ARBA" id="ARBA00023136"/>
    </source>
</evidence>
<evidence type="ECO:0000313" key="9">
    <source>
        <dbReference type="Proteomes" id="UP000287563"/>
    </source>
</evidence>
<evidence type="ECO:0000313" key="8">
    <source>
        <dbReference type="EMBL" id="RWX55427.1"/>
    </source>
</evidence>
<evidence type="ECO:0000256" key="4">
    <source>
        <dbReference type="ARBA" id="ARBA00022989"/>
    </source>
</evidence>
<protein>
    <submittedName>
        <fullName evidence="8">DNA internalization-related competence protein ComEC/Rec2</fullName>
    </submittedName>
</protein>
<dbReference type="InterPro" id="IPR004477">
    <property type="entry name" value="ComEC_N"/>
</dbReference>
<dbReference type="InterPro" id="IPR025405">
    <property type="entry name" value="DUF4131"/>
</dbReference>